<name>A0AA35JXN4_9SAUR</name>
<dbReference type="EMBL" id="OX395127">
    <property type="protein sequence ID" value="CAI5768036.1"/>
    <property type="molecule type" value="Genomic_DNA"/>
</dbReference>
<evidence type="ECO:0000256" key="3">
    <source>
        <dbReference type="ARBA" id="ARBA00023157"/>
    </source>
</evidence>
<reference evidence="5" key="1">
    <citation type="submission" date="2022-12" db="EMBL/GenBank/DDBJ databases">
        <authorList>
            <person name="Alioto T."/>
            <person name="Alioto T."/>
            <person name="Gomez Garrido J."/>
        </authorList>
    </citation>
    <scope>NUCLEOTIDE SEQUENCE</scope>
</reference>
<proteinExistence type="predicted"/>
<evidence type="ECO:0000313" key="6">
    <source>
        <dbReference type="Proteomes" id="UP001178461"/>
    </source>
</evidence>
<evidence type="ECO:0000256" key="2">
    <source>
        <dbReference type="ARBA" id="ARBA00022525"/>
    </source>
</evidence>
<gene>
    <name evidence="5" type="ORF">PODLI_1B017654</name>
</gene>
<accession>A0AA35JXN4</accession>
<feature type="domain" description="UPAR/Ly6" evidence="4">
    <location>
        <begin position="20"/>
        <end position="99"/>
    </location>
</feature>
<dbReference type="CDD" id="cd00117">
    <property type="entry name" value="TFP"/>
    <property type="match status" value="1"/>
</dbReference>
<evidence type="ECO:0000256" key="1">
    <source>
        <dbReference type="ARBA" id="ARBA00004613"/>
    </source>
</evidence>
<dbReference type="InterPro" id="IPR016054">
    <property type="entry name" value="LY6_UPA_recep-like"/>
</dbReference>
<dbReference type="InterPro" id="IPR045860">
    <property type="entry name" value="Snake_toxin-like_sf"/>
</dbReference>
<sequence length="109" mass="12358">MRKDHLQALTFDNFFSTSAQGLVCKLCHSGNGKACYSTEETCKTRFGKCYTYTSYLDDELYFMSYGCVSDEYWEYCNAVQKDGKYTHIDSCCDTDKCNGKALPLPRGGN</sequence>
<dbReference type="Pfam" id="PF00021">
    <property type="entry name" value="UPAR_LY6"/>
    <property type="match status" value="1"/>
</dbReference>
<dbReference type="Gene3D" id="2.10.60.10">
    <property type="entry name" value="CD59"/>
    <property type="match status" value="1"/>
</dbReference>
<dbReference type="SUPFAM" id="SSF57302">
    <property type="entry name" value="Snake toxin-like"/>
    <property type="match status" value="1"/>
</dbReference>
<keyword evidence="6" id="KW-1185">Reference proteome</keyword>
<comment type="subcellular location">
    <subcellularLocation>
        <location evidence="1">Secreted</location>
    </subcellularLocation>
</comment>
<evidence type="ECO:0000259" key="4">
    <source>
        <dbReference type="Pfam" id="PF00021"/>
    </source>
</evidence>
<evidence type="ECO:0000313" key="5">
    <source>
        <dbReference type="EMBL" id="CAI5768036.1"/>
    </source>
</evidence>
<keyword evidence="2" id="KW-0964">Secreted</keyword>
<dbReference type="AlphaFoldDB" id="A0AA35JXN4"/>
<protein>
    <submittedName>
        <fullName evidence="5">Ly-6/neurotoxin-like neurotoxin 1 isoform X2</fullName>
    </submittedName>
</protein>
<dbReference type="Proteomes" id="UP001178461">
    <property type="component" value="Chromosome 2"/>
</dbReference>
<organism evidence="5 6">
    <name type="scientific">Podarcis lilfordi</name>
    <name type="common">Lilford's wall lizard</name>
    <dbReference type="NCBI Taxonomy" id="74358"/>
    <lineage>
        <taxon>Eukaryota</taxon>
        <taxon>Metazoa</taxon>
        <taxon>Chordata</taxon>
        <taxon>Craniata</taxon>
        <taxon>Vertebrata</taxon>
        <taxon>Euteleostomi</taxon>
        <taxon>Lepidosauria</taxon>
        <taxon>Squamata</taxon>
        <taxon>Bifurcata</taxon>
        <taxon>Unidentata</taxon>
        <taxon>Episquamata</taxon>
        <taxon>Laterata</taxon>
        <taxon>Lacertibaenia</taxon>
        <taxon>Lacertidae</taxon>
        <taxon>Podarcis</taxon>
    </lineage>
</organism>
<dbReference type="GO" id="GO:0005576">
    <property type="term" value="C:extracellular region"/>
    <property type="evidence" value="ECO:0007669"/>
    <property type="project" value="UniProtKB-SubCell"/>
</dbReference>
<keyword evidence="3" id="KW-1015">Disulfide bond</keyword>